<evidence type="ECO:0000256" key="1">
    <source>
        <dbReference type="SAM" id="MobiDB-lite"/>
    </source>
</evidence>
<feature type="compositionally biased region" description="Gly residues" evidence="1">
    <location>
        <begin position="129"/>
        <end position="139"/>
    </location>
</feature>
<protein>
    <recommendedName>
        <fullName evidence="2">Ubiquitin-like domain-containing protein</fullName>
    </recommendedName>
</protein>
<dbReference type="Pfam" id="PF22893">
    <property type="entry name" value="ULD_2"/>
    <property type="match status" value="1"/>
</dbReference>
<accession>A0A0B7JWE8</accession>
<feature type="compositionally biased region" description="Basic residues" evidence="1">
    <location>
        <begin position="168"/>
        <end position="177"/>
    </location>
</feature>
<gene>
    <name evidence="3" type="ORF">BN869_000003687_1</name>
</gene>
<organism evidence="3">
    <name type="scientific">Bionectria ochroleuca</name>
    <name type="common">Gliocladium roseum</name>
    <dbReference type="NCBI Taxonomy" id="29856"/>
    <lineage>
        <taxon>Eukaryota</taxon>
        <taxon>Fungi</taxon>
        <taxon>Dikarya</taxon>
        <taxon>Ascomycota</taxon>
        <taxon>Pezizomycotina</taxon>
        <taxon>Sordariomycetes</taxon>
        <taxon>Hypocreomycetidae</taxon>
        <taxon>Hypocreales</taxon>
        <taxon>Bionectriaceae</taxon>
        <taxon>Clonostachys</taxon>
    </lineage>
</organism>
<sequence>MKKQIADETKAKFEEEKKKAEKLPIRFKDAVGRKFSFPFHLCATWAGMEELIKQAFLQVETLGPHVQEGHYDLIGPNGEIILPSVWEKVVEPDWAITMTMWPIEKMPPPRMPGPGGKIPMHGGPIGGRGPLPGRAGKGGPMPMPPPFGGLGKDGRVPEGVTVVNAAPHKPKKDKKSHGNPGLLGFIVGGSKPKRKSKSK</sequence>
<dbReference type="AlphaFoldDB" id="A0A0B7JWE8"/>
<reference evidence="3" key="1">
    <citation type="submission" date="2015-01" db="EMBL/GenBank/DDBJ databases">
        <authorList>
            <person name="Durling Mikael"/>
        </authorList>
    </citation>
    <scope>NUCLEOTIDE SEQUENCE</scope>
</reference>
<proteinExistence type="predicted"/>
<evidence type="ECO:0000313" key="3">
    <source>
        <dbReference type="EMBL" id="CEO47632.1"/>
    </source>
</evidence>
<dbReference type="InterPro" id="IPR054464">
    <property type="entry name" value="ULD_fung"/>
</dbReference>
<name>A0A0B7JWE8_BIOOC</name>
<evidence type="ECO:0000259" key="2">
    <source>
        <dbReference type="Pfam" id="PF22893"/>
    </source>
</evidence>
<feature type="region of interest" description="Disordered" evidence="1">
    <location>
        <begin position="129"/>
        <end position="199"/>
    </location>
</feature>
<feature type="domain" description="Ubiquitin-like" evidence="2">
    <location>
        <begin position="22"/>
        <end position="103"/>
    </location>
</feature>
<dbReference type="EMBL" id="CDPU01000008">
    <property type="protein sequence ID" value="CEO47632.1"/>
    <property type="molecule type" value="Genomic_DNA"/>
</dbReference>